<reference evidence="1 2" key="1">
    <citation type="submission" date="2023-05" db="EMBL/GenBank/DDBJ databases">
        <title>A 100% complete, gapless, phased diploid assembly of the Scenedesmus obliquus UTEX 3031 genome.</title>
        <authorList>
            <person name="Biondi T.C."/>
            <person name="Hanschen E.R."/>
            <person name="Kwon T."/>
            <person name="Eng W."/>
            <person name="Kruse C.P.S."/>
            <person name="Koehler S.I."/>
            <person name="Kunde Y."/>
            <person name="Gleasner C.D."/>
            <person name="You Mak K.T."/>
            <person name="Polle J."/>
            <person name="Hovde B.T."/>
            <person name="Starkenburg S.R."/>
        </authorList>
    </citation>
    <scope>NUCLEOTIDE SEQUENCE [LARGE SCALE GENOMIC DNA]</scope>
    <source>
        <strain evidence="1 2">DOE0152z</strain>
    </source>
</reference>
<dbReference type="Proteomes" id="UP001244341">
    <property type="component" value="Chromosome 11b"/>
</dbReference>
<evidence type="ECO:0000313" key="2">
    <source>
        <dbReference type="Proteomes" id="UP001244341"/>
    </source>
</evidence>
<proteinExistence type="predicted"/>
<name>A0ABY8UIP0_TETOB</name>
<evidence type="ECO:0000313" key="1">
    <source>
        <dbReference type="EMBL" id="WIA20177.1"/>
    </source>
</evidence>
<keyword evidence="2" id="KW-1185">Reference proteome</keyword>
<gene>
    <name evidence="1" type="ORF">OEZ85_006025</name>
</gene>
<dbReference type="EMBL" id="CP126218">
    <property type="protein sequence ID" value="WIA20177.1"/>
    <property type="molecule type" value="Genomic_DNA"/>
</dbReference>
<organism evidence="1 2">
    <name type="scientific">Tetradesmus obliquus</name>
    <name type="common">Green alga</name>
    <name type="synonym">Acutodesmus obliquus</name>
    <dbReference type="NCBI Taxonomy" id="3088"/>
    <lineage>
        <taxon>Eukaryota</taxon>
        <taxon>Viridiplantae</taxon>
        <taxon>Chlorophyta</taxon>
        <taxon>core chlorophytes</taxon>
        <taxon>Chlorophyceae</taxon>
        <taxon>CS clade</taxon>
        <taxon>Sphaeropleales</taxon>
        <taxon>Scenedesmaceae</taxon>
        <taxon>Tetradesmus</taxon>
    </lineage>
</organism>
<accession>A0ABY8UIP0</accession>
<sequence>MCSLPLYPVCLASKLVWDALKAEAEATLDYVEDASYQEATKTSFADLFKTVRGEDFSSYLSKLSTPREVLIMMTEMFAHIEAHPEGGLTAQDMEIAVTKALEQAV</sequence>
<protein>
    <submittedName>
        <fullName evidence="1">Uncharacterized protein</fullName>
    </submittedName>
</protein>